<name>A0AAP8HTM6_ECOLX</name>
<accession>A0AAP8HTM6</accession>
<feature type="transmembrane region" description="Helical" evidence="1">
    <location>
        <begin position="34"/>
        <end position="54"/>
    </location>
</feature>
<feature type="non-terminal residue" evidence="2">
    <location>
        <position position="108"/>
    </location>
</feature>
<dbReference type="Gene3D" id="1.20.1740.10">
    <property type="entry name" value="Amino acid/polyamine transporter I"/>
    <property type="match status" value="1"/>
</dbReference>
<dbReference type="AlphaFoldDB" id="A0AAP8HTM6"/>
<organism evidence="2 3">
    <name type="scientific">Escherichia coli</name>
    <dbReference type="NCBI Taxonomy" id="562"/>
    <lineage>
        <taxon>Bacteria</taxon>
        <taxon>Pseudomonadati</taxon>
        <taxon>Pseudomonadota</taxon>
        <taxon>Gammaproteobacteria</taxon>
        <taxon>Enterobacterales</taxon>
        <taxon>Enterobacteriaceae</taxon>
        <taxon>Escherichia</taxon>
    </lineage>
</organism>
<protein>
    <submittedName>
        <fullName evidence="2">Amino acid permease</fullName>
    </submittedName>
</protein>
<dbReference type="EMBL" id="PITP01000672">
    <property type="protein sequence ID" value="PKD78403.1"/>
    <property type="molecule type" value="Genomic_DNA"/>
</dbReference>
<feature type="transmembrane region" description="Helical" evidence="1">
    <location>
        <begin position="66"/>
        <end position="85"/>
    </location>
</feature>
<comment type="caution">
    <text evidence="2">The sequence shown here is derived from an EMBL/GenBank/DDBJ whole genome shotgun (WGS) entry which is preliminary data.</text>
</comment>
<evidence type="ECO:0000313" key="3">
    <source>
        <dbReference type="Proteomes" id="UP000233549"/>
    </source>
</evidence>
<evidence type="ECO:0000313" key="2">
    <source>
        <dbReference type="EMBL" id="PKD78403.1"/>
    </source>
</evidence>
<keyword evidence="1" id="KW-0812">Transmembrane</keyword>
<sequence length="108" mass="11767">QTPWTAILFTTALAFGLIILVALADSEAIRALGGTTALLLLGVFAFVNVAVLVLRRDQVKHEHFRINRIVPWLGAAACLFLVTPLTGRDVIQYQVAGWLLLLGVVMWG</sequence>
<dbReference type="Proteomes" id="UP000233549">
    <property type="component" value="Unassembled WGS sequence"/>
</dbReference>
<proteinExistence type="predicted"/>
<evidence type="ECO:0000256" key="1">
    <source>
        <dbReference type="SAM" id="Phobius"/>
    </source>
</evidence>
<reference evidence="2 3" key="1">
    <citation type="submission" date="2017-12" db="EMBL/GenBank/DDBJ databases">
        <title>Rapid rising of carbapenem-resistant Enterobacteriaceae(CRE) and emergence of colistin resistance genemcr-1 in CRE in the hospital of Henan, China.</title>
        <authorList>
            <person name="Sun Q."/>
            <person name="Zhang R."/>
            <person name="Li Y."/>
            <person name="Shen Y."/>
            <person name="Zhang Y."/>
            <person name="Yang J."/>
            <person name="Shu L."/>
            <person name="Zhou H."/>
            <person name="Wang Y."/>
            <person name="Wang B."/>
            <person name="Shen Z."/>
        </authorList>
    </citation>
    <scope>NUCLEOTIDE SEQUENCE [LARGE SCALE GENOMIC DNA]</scope>
    <source>
        <strain evidence="2 3">3512</strain>
    </source>
</reference>
<feature type="non-terminal residue" evidence="2">
    <location>
        <position position="1"/>
    </location>
</feature>
<keyword evidence="1" id="KW-1133">Transmembrane helix</keyword>
<keyword evidence="1" id="KW-0472">Membrane</keyword>
<gene>
    <name evidence="2" type="ORF">CWS33_30465</name>
</gene>
<feature type="transmembrane region" description="Helical" evidence="1">
    <location>
        <begin position="91"/>
        <end position="107"/>
    </location>
</feature>